<dbReference type="AlphaFoldDB" id="A0A6A6DCQ5"/>
<keyword evidence="2" id="KW-1185">Reference proteome</keyword>
<reference evidence="1" key="1">
    <citation type="journal article" date="2020" name="Stud. Mycol.">
        <title>101 Dothideomycetes genomes: a test case for predicting lifestyles and emergence of pathogens.</title>
        <authorList>
            <person name="Haridas S."/>
            <person name="Albert R."/>
            <person name="Binder M."/>
            <person name="Bloem J."/>
            <person name="Labutti K."/>
            <person name="Salamov A."/>
            <person name="Andreopoulos B."/>
            <person name="Baker S."/>
            <person name="Barry K."/>
            <person name="Bills G."/>
            <person name="Bluhm B."/>
            <person name="Cannon C."/>
            <person name="Castanera R."/>
            <person name="Culley D."/>
            <person name="Daum C."/>
            <person name="Ezra D."/>
            <person name="Gonzalez J."/>
            <person name="Henrissat B."/>
            <person name="Kuo A."/>
            <person name="Liang C."/>
            <person name="Lipzen A."/>
            <person name="Lutzoni F."/>
            <person name="Magnuson J."/>
            <person name="Mondo S."/>
            <person name="Nolan M."/>
            <person name="Ohm R."/>
            <person name="Pangilinan J."/>
            <person name="Park H.-J."/>
            <person name="Ramirez L."/>
            <person name="Alfaro M."/>
            <person name="Sun H."/>
            <person name="Tritt A."/>
            <person name="Yoshinaga Y."/>
            <person name="Zwiers L.-H."/>
            <person name="Turgeon B."/>
            <person name="Goodwin S."/>
            <person name="Spatafora J."/>
            <person name="Crous P."/>
            <person name="Grigoriev I."/>
        </authorList>
    </citation>
    <scope>NUCLEOTIDE SEQUENCE</scope>
    <source>
        <strain evidence="1">CBS 207.26</strain>
    </source>
</reference>
<evidence type="ECO:0000313" key="2">
    <source>
        <dbReference type="Proteomes" id="UP000800200"/>
    </source>
</evidence>
<evidence type="ECO:0000313" key="1">
    <source>
        <dbReference type="EMBL" id="KAF2176925.1"/>
    </source>
</evidence>
<accession>A0A6A6DCQ5</accession>
<dbReference type="Proteomes" id="UP000800200">
    <property type="component" value="Unassembled WGS sequence"/>
</dbReference>
<proteinExistence type="predicted"/>
<gene>
    <name evidence="1" type="ORF">K469DRAFT_605438</name>
</gene>
<dbReference type="OrthoDB" id="3540062at2759"/>
<organism evidence="1 2">
    <name type="scientific">Zopfia rhizophila CBS 207.26</name>
    <dbReference type="NCBI Taxonomy" id="1314779"/>
    <lineage>
        <taxon>Eukaryota</taxon>
        <taxon>Fungi</taxon>
        <taxon>Dikarya</taxon>
        <taxon>Ascomycota</taxon>
        <taxon>Pezizomycotina</taxon>
        <taxon>Dothideomycetes</taxon>
        <taxon>Dothideomycetes incertae sedis</taxon>
        <taxon>Zopfiaceae</taxon>
        <taxon>Zopfia</taxon>
    </lineage>
</organism>
<feature type="non-terminal residue" evidence="1">
    <location>
        <position position="1"/>
    </location>
</feature>
<name>A0A6A6DCQ5_9PEZI</name>
<protein>
    <submittedName>
        <fullName evidence="1">Uncharacterized protein</fullName>
    </submittedName>
</protein>
<sequence>NFKILYQQANKSKVININNNKEYINGILRVEFNLDILSKPKLVISIDNLLLELIYY</sequence>
<dbReference type="EMBL" id="ML994698">
    <property type="protein sequence ID" value="KAF2176925.1"/>
    <property type="molecule type" value="Genomic_DNA"/>
</dbReference>